<dbReference type="Gene3D" id="3.50.50.60">
    <property type="entry name" value="FAD/NAD(P)-binding domain"/>
    <property type="match status" value="1"/>
</dbReference>
<dbReference type="EMBL" id="RZNB01000003">
    <property type="protein sequence ID" value="RWZ50826.1"/>
    <property type="molecule type" value="Genomic_DNA"/>
</dbReference>
<reference evidence="4 5" key="1">
    <citation type="submission" date="2018-12" db="EMBL/GenBank/DDBJ databases">
        <authorList>
            <person name="Li F."/>
        </authorList>
    </citation>
    <scope>NUCLEOTIDE SEQUENCE [LARGE SCALE GENOMIC DNA]</scope>
    <source>
        <strain evidence="4 5">11W25H-1</strain>
    </source>
</reference>
<dbReference type="Pfam" id="PF01494">
    <property type="entry name" value="FAD_binding_3"/>
    <property type="match status" value="1"/>
</dbReference>
<keyword evidence="5" id="KW-1185">Reference proteome</keyword>
<evidence type="ECO:0000259" key="3">
    <source>
        <dbReference type="Pfam" id="PF01494"/>
    </source>
</evidence>
<name>A0A444PSI8_9MICO</name>
<evidence type="ECO:0000256" key="2">
    <source>
        <dbReference type="ARBA" id="ARBA00023027"/>
    </source>
</evidence>
<dbReference type="GO" id="GO:0016491">
    <property type="term" value="F:oxidoreductase activity"/>
    <property type="evidence" value="ECO:0007669"/>
    <property type="project" value="UniProtKB-KW"/>
</dbReference>
<dbReference type="AlphaFoldDB" id="A0A444PSI8"/>
<keyword evidence="2" id="KW-0520">NAD</keyword>
<evidence type="ECO:0000313" key="5">
    <source>
        <dbReference type="Proteomes" id="UP000288547"/>
    </source>
</evidence>
<accession>A0A444PSI8</accession>
<dbReference type="SUPFAM" id="SSF51905">
    <property type="entry name" value="FAD/NAD(P)-binding domain"/>
    <property type="match status" value="1"/>
</dbReference>
<dbReference type="InterPro" id="IPR002938">
    <property type="entry name" value="FAD-bd"/>
</dbReference>
<keyword evidence="1" id="KW-0560">Oxidoreductase</keyword>
<dbReference type="PANTHER" id="PTHR43476">
    <property type="entry name" value="3-(3-HYDROXY-PHENYL)PROPIONATE/3-HYDROXYCINNAMIC ACID HYDROXYLASE"/>
    <property type="match status" value="1"/>
</dbReference>
<dbReference type="Gene3D" id="3.30.9.20">
    <property type="match status" value="1"/>
</dbReference>
<comment type="caution">
    <text evidence="4">The sequence shown here is derived from an EMBL/GenBank/DDBJ whole genome shotgun (WGS) entry which is preliminary data.</text>
</comment>
<evidence type="ECO:0000256" key="1">
    <source>
        <dbReference type="ARBA" id="ARBA00023002"/>
    </source>
</evidence>
<dbReference type="RefSeq" id="WP_128494821.1">
    <property type="nucleotide sequence ID" value="NZ_RZNB01000003.1"/>
</dbReference>
<evidence type="ECO:0000313" key="4">
    <source>
        <dbReference type="EMBL" id="RWZ50826.1"/>
    </source>
</evidence>
<dbReference type="GO" id="GO:0071949">
    <property type="term" value="F:FAD binding"/>
    <property type="evidence" value="ECO:0007669"/>
    <property type="project" value="InterPro"/>
</dbReference>
<dbReference type="OrthoDB" id="3169239at2"/>
<dbReference type="Proteomes" id="UP000288547">
    <property type="component" value="Unassembled WGS sequence"/>
</dbReference>
<protein>
    <submittedName>
        <fullName evidence="4">2-polyprenyl-6-methoxyphenol hydroxylase</fullName>
    </submittedName>
</protein>
<feature type="domain" description="FAD-binding" evidence="3">
    <location>
        <begin position="4"/>
        <end position="329"/>
    </location>
</feature>
<dbReference type="PRINTS" id="PR00420">
    <property type="entry name" value="RNGMNOXGNASE"/>
</dbReference>
<proteinExistence type="predicted"/>
<dbReference type="InterPro" id="IPR036188">
    <property type="entry name" value="FAD/NAD-bd_sf"/>
</dbReference>
<gene>
    <name evidence="4" type="ORF">ELQ90_08270</name>
</gene>
<organism evidence="4 5">
    <name type="scientific">Labedella phragmitis</name>
    <dbReference type="NCBI Taxonomy" id="2498849"/>
    <lineage>
        <taxon>Bacteria</taxon>
        <taxon>Bacillati</taxon>
        <taxon>Actinomycetota</taxon>
        <taxon>Actinomycetes</taxon>
        <taxon>Micrococcales</taxon>
        <taxon>Microbacteriaceae</taxon>
        <taxon>Labedella</taxon>
    </lineage>
</organism>
<sequence length="515" mass="56574">MAIRVACVGGGPGGLFFSTLLKRARPDIEVVLIERNRPTDAFGFGVVFSDRTLQRIDDADPVLHDALARYGVHWDAIAVALKGETHTFAGNGMAAVHRRVLLRELQGSAADAGVDLRFGTEVRSLDELSDFDVVVGADGANSRIRDMFEPELGSTVETAVAKFIWFGTTHLFDGLTFLHRKNEHGNFAAHAYPISDELSTFIVETDERTWRAAGLDAFDMSTPPGASDDVTRRYLERLFADDIHGAELVGNNSRWGNFRTRRTEKWHSGNVVLLGDAVHTAHFSVGSGTKMAMEDAIVLARELAAPEVDVRAAFERFEEERRPEVERIQNAAGPSLSWWENFGRYYDALDPLEFAFHFFSRSIDIERVRRRDPHLAEAVDDAWRREHGAPPLESPLDLGAVRVTDRRLRLVDDAPARLSDAADTTLEEGVQLEALEAPVDERAAAEVSPSTAAPVVLVHGGTATTRTLVAERARLEAGRVVVILDDDLDDAAAATLILSGRADAVAKRERSHATA</sequence>
<dbReference type="PANTHER" id="PTHR43476:SF4">
    <property type="entry name" value="BLR0106 PROTEIN"/>
    <property type="match status" value="1"/>
</dbReference>
<dbReference type="InterPro" id="IPR050631">
    <property type="entry name" value="PheA/TfdB_FAD_monoxygenase"/>
</dbReference>